<dbReference type="RefSeq" id="WP_168722729.1">
    <property type="nucleotide sequence ID" value="NZ_JAAXPN010000012.1"/>
</dbReference>
<keyword evidence="2" id="KW-1185">Reference proteome</keyword>
<dbReference type="AlphaFoldDB" id="A0A7X6S3B3"/>
<dbReference type="Proteomes" id="UP000549765">
    <property type="component" value="Unassembled WGS sequence"/>
</dbReference>
<proteinExistence type="predicted"/>
<protein>
    <submittedName>
        <fullName evidence="1">Uncharacterized protein</fullName>
    </submittedName>
</protein>
<accession>A0A7X6S3B3</accession>
<dbReference type="EMBL" id="JAAXPN010000012">
    <property type="protein sequence ID" value="NKZ24934.1"/>
    <property type="molecule type" value="Genomic_DNA"/>
</dbReference>
<evidence type="ECO:0000313" key="2">
    <source>
        <dbReference type="Proteomes" id="UP000549765"/>
    </source>
</evidence>
<evidence type="ECO:0000313" key="1">
    <source>
        <dbReference type="EMBL" id="NKZ24934.1"/>
    </source>
</evidence>
<reference evidence="1 2" key="1">
    <citation type="submission" date="2020-04" db="EMBL/GenBank/DDBJ databases">
        <title>MicrobeNet Type strains.</title>
        <authorList>
            <person name="Nicholson A.C."/>
        </authorList>
    </citation>
    <scope>NUCLEOTIDE SEQUENCE [LARGE SCALE GENOMIC DNA]</scope>
    <source>
        <strain evidence="1 2">CCUG 61472</strain>
    </source>
</reference>
<gene>
    <name evidence="1" type="ORF">HF964_09055</name>
</gene>
<comment type="caution">
    <text evidence="1">The sequence shown here is derived from an EMBL/GenBank/DDBJ whole genome shotgun (WGS) entry which is preliminary data.</text>
</comment>
<organism evidence="1 2">
    <name type="scientific">Periweissella fabalis</name>
    <dbReference type="NCBI Taxonomy" id="1070421"/>
    <lineage>
        <taxon>Bacteria</taxon>
        <taxon>Bacillati</taxon>
        <taxon>Bacillota</taxon>
        <taxon>Bacilli</taxon>
        <taxon>Lactobacillales</taxon>
        <taxon>Lactobacillaceae</taxon>
        <taxon>Periweissella</taxon>
    </lineage>
</organism>
<sequence>MTTKDERFEKCTELIDSIEDTREAKLHDFIDSIGEHHQDGYVKFIIKDPDNATELLEKINELTSKLDDVEVPQATFNGELYPEQIVELIKLATNDTKIIKQIEALIEESDVAELDYK</sequence>
<name>A0A7X6S3B3_9LACO</name>